<dbReference type="RefSeq" id="WP_055224482.1">
    <property type="nucleotide sequence ID" value="NZ_BLYL01000017.1"/>
</dbReference>
<protein>
    <recommendedName>
        <fullName evidence="3">Type III toxin-antitoxin system ToxN/AbiQ family toxin</fullName>
    </recommendedName>
</protein>
<organism evidence="1 2">
    <name type="scientific">Coprococcus eutactus</name>
    <dbReference type="NCBI Taxonomy" id="33043"/>
    <lineage>
        <taxon>Bacteria</taxon>
        <taxon>Bacillati</taxon>
        <taxon>Bacillota</taxon>
        <taxon>Clostridia</taxon>
        <taxon>Lachnospirales</taxon>
        <taxon>Lachnospiraceae</taxon>
        <taxon>Coprococcus</taxon>
    </lineage>
</organism>
<evidence type="ECO:0000313" key="1">
    <source>
        <dbReference type="EMBL" id="GFO95369.1"/>
    </source>
</evidence>
<dbReference type="Pfam" id="PF13958">
    <property type="entry name" value="ToxN_toxin"/>
    <property type="match status" value="1"/>
</dbReference>
<accession>A0AAI9K6A4</accession>
<gene>
    <name evidence="1" type="ORF">COEU31_24150</name>
</gene>
<evidence type="ECO:0000313" key="2">
    <source>
        <dbReference type="Proteomes" id="UP000660047"/>
    </source>
</evidence>
<dbReference type="AlphaFoldDB" id="A0AAI9K6A4"/>
<dbReference type="Gene3D" id="3.10.129.130">
    <property type="match status" value="1"/>
</dbReference>
<dbReference type="InterPro" id="IPR025911">
    <property type="entry name" value="ToxN/AbiQ_toxin"/>
</dbReference>
<name>A0AAI9K6A4_9FIRM</name>
<dbReference type="InterPro" id="IPR053735">
    <property type="entry name" value="Type_III_TA_endoRNase"/>
</dbReference>
<sequence length="181" mass="21071">MDILNFYYIDLNYIRNLSRADDNVMSVSPQVGKENRPFLGIIILIGGQKYCIPLTSPKKKFENMKSQIDFIKIFDHNSRHPEYSSKIIGILNLNNMIPVNNSVISKVNLKLNPHDTPDKTKRKILMQKQLSWCRNHSDTIINRANKVHSLITDFPDKNRNLTKRCVDFNKLEHILAQYSDD</sequence>
<dbReference type="EMBL" id="BLYL01000017">
    <property type="protein sequence ID" value="GFO95369.1"/>
    <property type="molecule type" value="Genomic_DNA"/>
</dbReference>
<dbReference type="GO" id="GO:0004521">
    <property type="term" value="F:RNA endonuclease activity"/>
    <property type="evidence" value="ECO:0007669"/>
    <property type="project" value="InterPro"/>
</dbReference>
<proteinExistence type="predicted"/>
<evidence type="ECO:0008006" key="3">
    <source>
        <dbReference type="Google" id="ProtNLM"/>
    </source>
</evidence>
<dbReference type="Proteomes" id="UP000660047">
    <property type="component" value="Unassembled WGS sequence"/>
</dbReference>
<comment type="caution">
    <text evidence="1">The sequence shown here is derived from an EMBL/GenBank/DDBJ whole genome shotgun (WGS) entry which is preliminary data.</text>
</comment>
<dbReference type="GO" id="GO:0003723">
    <property type="term" value="F:RNA binding"/>
    <property type="evidence" value="ECO:0007669"/>
    <property type="project" value="InterPro"/>
</dbReference>
<reference evidence="1" key="1">
    <citation type="submission" date="2020-06" db="EMBL/GenBank/DDBJ databases">
        <title>Characterization of fructooligosaccharide metabolism and fructooligosaccharide-degrading enzymes in human commensal butyrate producers.</title>
        <authorList>
            <person name="Tanno H."/>
            <person name="Fujii T."/>
            <person name="Hirano K."/>
            <person name="Maeno S."/>
            <person name="Tonozuka T."/>
            <person name="Sakamoto M."/>
            <person name="Ohkuma M."/>
            <person name="Tochio T."/>
            <person name="Endo A."/>
        </authorList>
    </citation>
    <scope>NUCLEOTIDE SEQUENCE</scope>
    <source>
        <strain evidence="1">JCM 31265</strain>
    </source>
</reference>